<evidence type="ECO:0000259" key="19">
    <source>
        <dbReference type="PROSITE" id="PS51999"/>
    </source>
</evidence>
<keyword evidence="13" id="KW-0539">Nucleus</keyword>
<feature type="binding site" evidence="15">
    <location>
        <position position="1361"/>
    </location>
    <ligand>
        <name>Mg(2+)</name>
        <dbReference type="ChEBI" id="CHEBI:18420"/>
        <label>1</label>
    </ligand>
</feature>
<dbReference type="InterPro" id="IPR004808">
    <property type="entry name" value="AP_endonuc_1"/>
</dbReference>
<reference evidence="20 21" key="1">
    <citation type="submission" date="2020-11" db="EMBL/GenBank/DDBJ databases">
        <title>Kefir isolates.</title>
        <authorList>
            <person name="Marcisauskas S."/>
            <person name="Kim Y."/>
            <person name="Blasche S."/>
        </authorList>
    </citation>
    <scope>NUCLEOTIDE SEQUENCE [LARGE SCALE GENOMIC DNA]</scope>
    <source>
        <strain evidence="20 21">KR</strain>
    </source>
</reference>
<feature type="compositionally biased region" description="Basic residues" evidence="18">
    <location>
        <begin position="1607"/>
        <end position="1616"/>
    </location>
</feature>
<feature type="region of interest" description="Disordered" evidence="18">
    <location>
        <begin position="1104"/>
        <end position="1136"/>
    </location>
</feature>
<proteinExistence type="inferred from homology"/>
<evidence type="ECO:0000256" key="12">
    <source>
        <dbReference type="ARBA" id="ARBA00022898"/>
    </source>
</evidence>
<dbReference type="SUPFAM" id="SSF56219">
    <property type="entry name" value="DNase I-like"/>
    <property type="match status" value="2"/>
</dbReference>
<feature type="compositionally biased region" description="Low complexity" evidence="18">
    <location>
        <begin position="1685"/>
        <end position="1695"/>
    </location>
</feature>
<feature type="region of interest" description="Disordered" evidence="18">
    <location>
        <begin position="1007"/>
        <end position="1069"/>
    </location>
</feature>
<dbReference type="EMBL" id="PUHQ01000031">
    <property type="protein sequence ID" value="KAG0661855.1"/>
    <property type="molecule type" value="Genomic_DNA"/>
</dbReference>
<keyword evidence="21" id="KW-1185">Reference proteome</keyword>
<keyword evidence="8 17" id="KW-0863">Zinc-finger</keyword>
<dbReference type="Pfam" id="PF03372">
    <property type="entry name" value="Exo_endo_phos"/>
    <property type="match status" value="1"/>
</dbReference>
<feature type="binding site" evidence="15">
    <location>
        <position position="1463"/>
    </location>
    <ligand>
        <name>Mg(2+)</name>
        <dbReference type="ChEBI" id="CHEBI:18420"/>
        <label>1</label>
    </ligand>
</feature>
<evidence type="ECO:0000256" key="11">
    <source>
        <dbReference type="ARBA" id="ARBA00022842"/>
    </source>
</evidence>
<feature type="domain" description="GRF-type" evidence="19">
    <location>
        <begin position="1716"/>
        <end position="1771"/>
    </location>
</feature>
<evidence type="ECO:0000256" key="3">
    <source>
        <dbReference type="ARBA" id="ARBA00007441"/>
    </source>
</evidence>
<dbReference type="PANTHER" id="PTHR42790">
    <property type="entry name" value="AMINOTRANSFERASE"/>
    <property type="match status" value="1"/>
</dbReference>
<dbReference type="GO" id="GO:0004518">
    <property type="term" value="F:nuclease activity"/>
    <property type="evidence" value="ECO:0007669"/>
    <property type="project" value="InterPro"/>
</dbReference>
<dbReference type="GO" id="GO:0008483">
    <property type="term" value="F:transaminase activity"/>
    <property type="evidence" value="ECO:0007669"/>
    <property type="project" value="UniProtKB-KW"/>
</dbReference>
<evidence type="ECO:0000256" key="6">
    <source>
        <dbReference type="ARBA" id="ARBA00022679"/>
    </source>
</evidence>
<feature type="active site" description="Proton donor/acceptor" evidence="14">
    <location>
        <position position="1359"/>
    </location>
</feature>
<evidence type="ECO:0000256" key="2">
    <source>
        <dbReference type="ARBA" id="ARBA00007092"/>
    </source>
</evidence>
<evidence type="ECO:0000256" key="7">
    <source>
        <dbReference type="ARBA" id="ARBA00022723"/>
    </source>
</evidence>
<dbReference type="InterPro" id="IPR005135">
    <property type="entry name" value="Endo/exonuclease/phosphatase"/>
</dbReference>
<feature type="compositionally biased region" description="Acidic residues" evidence="18">
    <location>
        <begin position="1658"/>
        <end position="1668"/>
    </location>
</feature>
<feature type="compositionally biased region" description="Low complexity" evidence="18">
    <location>
        <begin position="1018"/>
        <end position="1033"/>
    </location>
</feature>
<dbReference type="InterPro" id="IPR015424">
    <property type="entry name" value="PyrdxlP-dep_Trfase"/>
</dbReference>
<evidence type="ECO:0000313" key="21">
    <source>
        <dbReference type="Proteomes" id="UP000777482"/>
    </source>
</evidence>
<dbReference type="PROSITE" id="PS51435">
    <property type="entry name" value="AP_NUCLEASE_F1_4"/>
    <property type="match status" value="1"/>
</dbReference>
<feature type="region of interest" description="Disordered" evidence="18">
    <location>
        <begin position="895"/>
        <end position="915"/>
    </location>
</feature>
<dbReference type="GO" id="GO:0006281">
    <property type="term" value="P:DNA repair"/>
    <property type="evidence" value="ECO:0007669"/>
    <property type="project" value="InterPro"/>
</dbReference>
<feature type="site" description="Transition state stabilizer" evidence="16">
    <location>
        <position position="1361"/>
    </location>
</feature>
<sequence length="1771" mass="194162">MAHTQEVDYDYFISESGRRWQPSASEHSPLASEPSAVASAKPVLGTETLSIERRSCHDVQDANDAGACPQSEACSRSKRPGMVSFLAGKPNADTFPFSAIRVDLKPVVRQNLQLATHGALRPKLTLAFTQVPGDPVENLTIEADALSEGLQYGATAGLPSLNKWLENLQETRHKRPKDGSWRLSLGSGSQDLINKAFCSLVNEDDSILMESPVYSGTLGLLNRHKVNLIEVPVDTQGLDPAKLEDTLANFSTNHPGKRFPKLLYTIPTGSNPTGATAPLERRKAILALVRKYNLLLLEDDAYHYLSFDPDHLVPSYFELEAQDGGQQGRVLRFDSFSKILSSGMRLGFVTGPQPLLEIIDLHTSNTNLQPSSTTQAMVIVLLNKWGLDGFLAHCRRVAAFYKEKRDMFEKVAHKYLDGLATWVSPDAGMFVGLLSEVSFPVRSFAELASFPLVHGQQVTAGLLTCGIVAQLFLDLQLSKDGTTPGDSSALISTTALEKGVLAVPGIGFLPNPGVSSFVRVSFSLATEEDAELGFQRLREQEGGLTTTAVRYPQPHAPLRGRRPTTLELDADDPVELARYHNLDADGLERLCDTPLCGQGVVSFRNVCAHTAMATFTGLTNAETQVRKRDEKQRDVPLPARFCSANDYSVVASTAAYGNWAKPPEGLWGVTVCARKASVMPSKAETGLALGKRNQALRATERIGPYPDIDALDIPVAKLNTVEGEGRIVVLDCKVFVLISVYMPNLTKYEPGKKRDPAELAQVLRTVLQSRVELLKAAGREVLVLGDFVSSHPSVWSVCSQYGLTGDCSALSKNVPPTSKDTHLGTVENCKKPGQRWFEEMTSPTGCALVDVHEHFRRGTEPQYTCKLFDKVADLAATPETDVALTARRLFRRKEQVSDASRTSSSAPLNSDLLPRYDKRSRNLGTRIDLALATGGLMKWIQGAGIDRTKSGSDHIPIYVDLFESIDDPEHGHLDLWQELNPPRASPVQELRVPQLVRELEEHLRSQKPFERFFQPRGASPTSSTTAQASTSSSERPAATKQTSKESPVSKKRGAEPRTASESSAPRRRNATEVIYLCESDTDDGASGVGPKSKKLRTKLLTRATATSGGSDCASRRSLTDHSLAGRPGNTARVRRQGTSRGCMQDASHHVECQWHQAARPLSPVSLAISEALVIHAAEVVQLTCVRHARRWNQKRTYEGIMEDLGGDIICIQETKITRAQMVKEMACMTAFDSFYSFYRRSVKGVHGTAIFTKRETLVPLKAEEGIGSSLLPSDMALPNRIGGYPLSSEVDMDYATMKDLDLEGRTTIVDCGLFVLINLYLPNLTNAERLVFKNQFNTMVDRRVRNLIKAGREVIVVGDLNICADDLDASEPQKRARDNGLENFLDYPPRAWLHEFVGPDGPMIDITRKFHPNRRGMFTCWDTKTEARKTNFGNRLDYILITPALLPWVKDSNIQPDVVGSDHCPVYVDFHDQIEDPERGPLVLKDLLNPGHQPGQSPPDPPAFAARFFDEFSGKQQTLQSWFGKKSQAPVVKPSPSPSPALATEAVAPPAPSSSSRAASSSQEAAPLSSTGATKKTKERSQTPVETKKAGQQDLTSFFKPPPKPDRPKKKRKKSKTGSPPASASATGKTSRSSSRPKPSPSPTLSTSRDEKDREVLVLDDDDDDNNDDVAKKEVDEDQLEAEARASAAAEPSSPMNGASASKWSEIFAARPTPLCEGHNEPSRLWTVNKPGVNKGRVFYLCARPVGPGYDQGQAKIHVDPQYRCNFFQCE</sequence>
<protein>
    <recommendedName>
        <fullName evidence="4">DNA-(apurinic or apyrimidinic site) endonuclease 2</fullName>
    </recommendedName>
</protein>
<dbReference type="Pfam" id="PF00155">
    <property type="entry name" value="Aminotran_1_2"/>
    <property type="match status" value="1"/>
</dbReference>
<feature type="active site" evidence="14">
    <location>
        <position position="1320"/>
    </location>
</feature>
<dbReference type="CDD" id="cd00609">
    <property type="entry name" value="AAT_like"/>
    <property type="match status" value="1"/>
</dbReference>
<dbReference type="GO" id="GO:0030170">
    <property type="term" value="F:pyridoxal phosphate binding"/>
    <property type="evidence" value="ECO:0007669"/>
    <property type="project" value="InterPro"/>
</dbReference>
<evidence type="ECO:0000256" key="14">
    <source>
        <dbReference type="PIRSR" id="PIRSR604808-1"/>
    </source>
</evidence>
<dbReference type="InterPro" id="IPR015422">
    <property type="entry name" value="PyrdxlP-dep_Trfase_small"/>
</dbReference>
<accession>A0A9P6W3X6</accession>
<evidence type="ECO:0000256" key="18">
    <source>
        <dbReference type="SAM" id="MobiDB-lite"/>
    </source>
</evidence>
<keyword evidence="6" id="KW-0808">Transferase</keyword>
<evidence type="ECO:0000256" key="10">
    <source>
        <dbReference type="ARBA" id="ARBA00022833"/>
    </source>
</evidence>
<dbReference type="OrthoDB" id="691673at2759"/>
<dbReference type="InterPro" id="IPR015421">
    <property type="entry name" value="PyrdxlP-dep_Trfase_major"/>
</dbReference>
<keyword evidence="11 15" id="KW-0460">Magnesium</keyword>
<keyword evidence="9" id="KW-0378">Hydrolase</keyword>
<feature type="compositionally biased region" description="Basic and acidic residues" evidence="18">
    <location>
        <begin position="1648"/>
        <end position="1657"/>
    </location>
</feature>
<keyword evidence="10" id="KW-0862">Zinc</keyword>
<keyword evidence="15" id="KW-0464">Manganese</keyword>
<keyword evidence="12" id="KW-0663">Pyridoxal phosphate</keyword>
<feature type="site" description="Important for catalytic activity" evidence="16">
    <location>
        <position position="1437"/>
    </location>
</feature>
<comment type="similarity">
    <text evidence="3">Belongs to the class-I pyridoxal-phosphate-dependent aminotransferase family.</text>
</comment>
<feature type="region of interest" description="Disordered" evidence="18">
    <location>
        <begin position="18"/>
        <end position="39"/>
    </location>
</feature>
<comment type="cofactor">
    <cofactor evidence="15">
        <name>Mg(2+)</name>
        <dbReference type="ChEBI" id="CHEBI:18420"/>
    </cofactor>
    <cofactor evidence="15">
        <name>Mn(2+)</name>
        <dbReference type="ChEBI" id="CHEBI:29035"/>
    </cofactor>
    <text evidence="15">Probably binds two magnesium or manganese ions per subunit.</text>
</comment>
<feature type="compositionally biased region" description="Low complexity" evidence="18">
    <location>
        <begin position="1630"/>
        <end position="1647"/>
    </location>
</feature>
<keyword evidence="7 15" id="KW-0479">Metal-binding</keyword>
<comment type="similarity">
    <text evidence="2">Belongs to the DNA repair enzymes AP/ExoA family.</text>
</comment>
<name>A0A9P6W3X6_RHOMI</name>
<evidence type="ECO:0000256" key="9">
    <source>
        <dbReference type="ARBA" id="ARBA00022801"/>
    </source>
</evidence>
<evidence type="ECO:0000256" key="16">
    <source>
        <dbReference type="PIRSR" id="PIRSR604808-3"/>
    </source>
</evidence>
<evidence type="ECO:0000256" key="15">
    <source>
        <dbReference type="PIRSR" id="PIRSR604808-2"/>
    </source>
</evidence>
<dbReference type="NCBIfam" id="TIGR00633">
    <property type="entry name" value="xth"/>
    <property type="match status" value="1"/>
</dbReference>
<dbReference type="Proteomes" id="UP000777482">
    <property type="component" value="Unassembled WGS sequence"/>
</dbReference>
<feature type="site" description="Interaction with DNA substrate" evidence="16">
    <location>
        <position position="1463"/>
    </location>
</feature>
<organism evidence="20 21">
    <name type="scientific">Rhodotorula mucilaginosa</name>
    <name type="common">Yeast</name>
    <name type="synonym">Rhodotorula rubra</name>
    <dbReference type="NCBI Taxonomy" id="5537"/>
    <lineage>
        <taxon>Eukaryota</taxon>
        <taxon>Fungi</taxon>
        <taxon>Dikarya</taxon>
        <taxon>Basidiomycota</taxon>
        <taxon>Pucciniomycotina</taxon>
        <taxon>Microbotryomycetes</taxon>
        <taxon>Sporidiobolales</taxon>
        <taxon>Sporidiobolaceae</taxon>
        <taxon>Rhodotorula</taxon>
    </lineage>
</organism>
<dbReference type="InterPro" id="IPR010666">
    <property type="entry name" value="Znf_GRF"/>
</dbReference>
<dbReference type="GO" id="GO:1901605">
    <property type="term" value="P:alpha-amino acid metabolic process"/>
    <property type="evidence" value="ECO:0007669"/>
    <property type="project" value="TreeGrafter"/>
</dbReference>
<dbReference type="Gene3D" id="3.40.640.10">
    <property type="entry name" value="Type I PLP-dependent aspartate aminotransferase-like (Major domain)"/>
    <property type="match status" value="1"/>
</dbReference>
<dbReference type="SUPFAM" id="SSF53383">
    <property type="entry name" value="PLP-dependent transferases"/>
    <property type="match status" value="1"/>
</dbReference>
<dbReference type="InterPro" id="IPR050859">
    <property type="entry name" value="Class-I_PLP-dep_aminotransf"/>
</dbReference>
<evidence type="ECO:0000256" key="17">
    <source>
        <dbReference type="PROSITE-ProRule" id="PRU01343"/>
    </source>
</evidence>
<dbReference type="Gene3D" id="3.90.1150.10">
    <property type="entry name" value="Aspartate Aminotransferase, domain 1"/>
    <property type="match status" value="1"/>
</dbReference>
<evidence type="ECO:0000256" key="4">
    <source>
        <dbReference type="ARBA" id="ARBA00013541"/>
    </source>
</evidence>
<dbReference type="InterPro" id="IPR036691">
    <property type="entry name" value="Endo/exonu/phosph_ase_sf"/>
</dbReference>
<feature type="active site" description="Proton acceptor" evidence="14">
    <location>
        <position position="1463"/>
    </location>
</feature>
<feature type="compositionally biased region" description="Low complexity" evidence="18">
    <location>
        <begin position="1553"/>
        <end position="1567"/>
    </location>
</feature>
<evidence type="ECO:0000256" key="5">
    <source>
        <dbReference type="ARBA" id="ARBA00022576"/>
    </source>
</evidence>
<evidence type="ECO:0000256" key="13">
    <source>
        <dbReference type="ARBA" id="ARBA00023242"/>
    </source>
</evidence>
<comment type="cofactor">
    <cofactor evidence="1">
        <name>pyridoxal 5'-phosphate</name>
        <dbReference type="ChEBI" id="CHEBI:597326"/>
    </cofactor>
</comment>
<dbReference type="GO" id="GO:0016787">
    <property type="term" value="F:hydrolase activity"/>
    <property type="evidence" value="ECO:0007669"/>
    <property type="project" value="UniProtKB-KW"/>
</dbReference>
<dbReference type="InterPro" id="IPR004839">
    <property type="entry name" value="Aminotransferase_I/II_large"/>
</dbReference>
<dbReference type="Gene3D" id="3.60.10.10">
    <property type="entry name" value="Endonuclease/exonuclease/phosphatase"/>
    <property type="match status" value="2"/>
</dbReference>
<evidence type="ECO:0000313" key="20">
    <source>
        <dbReference type="EMBL" id="KAG0661855.1"/>
    </source>
</evidence>
<dbReference type="PROSITE" id="PS51999">
    <property type="entry name" value="ZF_GRF"/>
    <property type="match status" value="1"/>
</dbReference>
<dbReference type="GO" id="GO:0008270">
    <property type="term" value="F:zinc ion binding"/>
    <property type="evidence" value="ECO:0007669"/>
    <property type="project" value="UniProtKB-KW"/>
</dbReference>
<feature type="region of interest" description="Disordered" evidence="18">
    <location>
        <begin position="1519"/>
        <end position="1704"/>
    </location>
</feature>
<feature type="binding site" evidence="15">
    <location>
        <position position="1213"/>
    </location>
    <ligand>
        <name>Mg(2+)</name>
        <dbReference type="ChEBI" id="CHEBI:18420"/>
        <label>1</label>
    </ligand>
</feature>
<feature type="binding site" evidence="15">
    <location>
        <position position="1462"/>
    </location>
    <ligand>
        <name>Mg(2+)</name>
        <dbReference type="ChEBI" id="CHEBI:18420"/>
        <label>1</label>
    </ligand>
</feature>
<gene>
    <name evidence="20" type="ORF">C6P46_003746</name>
</gene>
<evidence type="ECO:0000256" key="8">
    <source>
        <dbReference type="ARBA" id="ARBA00022771"/>
    </source>
</evidence>
<evidence type="ECO:0000256" key="1">
    <source>
        <dbReference type="ARBA" id="ARBA00001933"/>
    </source>
</evidence>
<dbReference type="PANTHER" id="PTHR42790:SF19">
    <property type="entry name" value="KYNURENINE_ALPHA-AMINOADIPATE AMINOTRANSFERASE, MITOCHONDRIAL"/>
    <property type="match status" value="1"/>
</dbReference>
<feature type="compositionally biased region" description="Polar residues" evidence="18">
    <location>
        <begin position="897"/>
        <end position="908"/>
    </location>
</feature>
<feature type="binding site" evidence="15">
    <location>
        <position position="1359"/>
    </location>
    <ligand>
        <name>Mg(2+)</name>
        <dbReference type="ChEBI" id="CHEBI:18420"/>
        <label>1</label>
    </ligand>
</feature>
<comment type="caution">
    <text evidence="20">The sequence shown here is derived from an EMBL/GenBank/DDBJ whole genome shotgun (WGS) entry which is preliminary data.</text>
</comment>
<keyword evidence="5" id="KW-0032">Aminotransferase</keyword>